<dbReference type="EnsemblMetazoa" id="XM_022813026">
    <property type="protein sequence ID" value="XP_022668761"/>
    <property type="gene ID" value="LOC111253525"/>
</dbReference>
<proteinExistence type="predicted"/>
<feature type="domain" description="WH2" evidence="2">
    <location>
        <begin position="31"/>
        <end position="48"/>
    </location>
</feature>
<feature type="compositionally biased region" description="Pro residues" evidence="1">
    <location>
        <begin position="325"/>
        <end position="334"/>
    </location>
</feature>
<reference evidence="3" key="1">
    <citation type="submission" date="2021-01" db="UniProtKB">
        <authorList>
            <consortium name="EnsemblMetazoa"/>
        </authorList>
    </citation>
    <scope>IDENTIFICATION</scope>
</reference>
<dbReference type="GeneID" id="111253525"/>
<sequence length="457" mass="46245">MPPPPPPPPPSGPAPPSMPSLGSAPVGVVPDRGALLSQIRSGTKLKKTVTNDRSAPIVGNNKANHTTLGTSGGSSSGSGGVSGGVGGNTAPIGLGGLFAGGMPKLKPTGQRAALGVPSNASGQAKRSSSSASPPKEASPPRAHSAGQGNVHANFAAAIASKAAKLNEAGSNQTSSSKVINSGRSPVANAIAEQSPSPDRERPSPSTEDCSTTFPKDVSPPQLSQHKLRPGPPLPSKPPAASPMGCPIRPVQSSSSVSRTTGTQRPAHKPPPPPKANAKFSTLGHPSSKGNVRPSQTQQLTRRQSLGASDAHGATGGALSVSKPQTAPPPPPPPRNISVPSNIHQLHIRQPPPVPPVPPAMALGQKKPSPRGGPTPLFGIKPPPPPNKTNSRSQPHLVSVGLGGVGNIGVESRFGFHNINDLSVAYDPTPNKQYPTKKARKPHQRRAPAPPPAAALVS</sequence>
<dbReference type="PROSITE" id="PS51082">
    <property type="entry name" value="WH2"/>
    <property type="match status" value="1"/>
</dbReference>
<dbReference type="GO" id="GO:0003779">
    <property type="term" value="F:actin binding"/>
    <property type="evidence" value="ECO:0007669"/>
    <property type="project" value="InterPro"/>
</dbReference>
<feature type="region of interest" description="Disordered" evidence="1">
    <location>
        <begin position="1"/>
        <end position="29"/>
    </location>
</feature>
<organism evidence="3 4">
    <name type="scientific">Varroa destructor</name>
    <name type="common">Honeybee mite</name>
    <dbReference type="NCBI Taxonomy" id="109461"/>
    <lineage>
        <taxon>Eukaryota</taxon>
        <taxon>Metazoa</taxon>
        <taxon>Ecdysozoa</taxon>
        <taxon>Arthropoda</taxon>
        <taxon>Chelicerata</taxon>
        <taxon>Arachnida</taxon>
        <taxon>Acari</taxon>
        <taxon>Parasitiformes</taxon>
        <taxon>Mesostigmata</taxon>
        <taxon>Gamasina</taxon>
        <taxon>Dermanyssoidea</taxon>
        <taxon>Varroidae</taxon>
        <taxon>Varroa</taxon>
    </lineage>
</organism>
<dbReference type="EnsemblMetazoa" id="XM_022813027">
    <property type="protein sequence ID" value="XP_022668762"/>
    <property type="gene ID" value="LOC111253525"/>
</dbReference>
<feature type="region of interest" description="Disordered" evidence="1">
    <location>
        <begin position="166"/>
        <end position="403"/>
    </location>
</feature>
<feature type="compositionally biased region" description="Polar residues" evidence="1">
    <location>
        <begin position="169"/>
        <end position="183"/>
    </location>
</feature>
<dbReference type="InterPro" id="IPR003124">
    <property type="entry name" value="WH2_dom"/>
</dbReference>
<feature type="compositionally biased region" description="Low complexity" evidence="1">
    <location>
        <begin position="124"/>
        <end position="142"/>
    </location>
</feature>
<dbReference type="RefSeq" id="XP_022668760.1">
    <property type="nucleotide sequence ID" value="XM_022813025.1"/>
</dbReference>
<evidence type="ECO:0000313" key="3">
    <source>
        <dbReference type="EnsemblMetazoa" id="XP_022668760"/>
    </source>
</evidence>
<feature type="compositionally biased region" description="Pro residues" evidence="1">
    <location>
        <begin position="1"/>
        <end position="18"/>
    </location>
</feature>
<feature type="compositionally biased region" description="Gly residues" evidence="1">
    <location>
        <begin position="70"/>
        <end position="99"/>
    </location>
</feature>
<evidence type="ECO:0000259" key="2">
    <source>
        <dbReference type="PROSITE" id="PS51082"/>
    </source>
</evidence>
<feature type="compositionally biased region" description="Pro residues" evidence="1">
    <location>
        <begin position="349"/>
        <end position="358"/>
    </location>
</feature>
<dbReference type="OrthoDB" id="5877983at2759"/>
<feature type="compositionally biased region" description="Pro residues" evidence="1">
    <location>
        <begin position="447"/>
        <end position="457"/>
    </location>
</feature>
<feature type="compositionally biased region" description="Polar residues" evidence="1">
    <location>
        <begin position="283"/>
        <end position="306"/>
    </location>
</feature>
<dbReference type="AlphaFoldDB" id="A0A7M7KP72"/>
<feature type="region of interest" description="Disordered" evidence="1">
    <location>
        <begin position="421"/>
        <end position="457"/>
    </location>
</feature>
<accession>A0A7M7KP72</accession>
<evidence type="ECO:0000256" key="1">
    <source>
        <dbReference type="SAM" id="MobiDB-lite"/>
    </source>
</evidence>
<dbReference type="KEGG" id="vde:111253525"/>
<name>A0A7M7KP72_VARDE</name>
<dbReference type="InParanoid" id="A0A7M7KP72"/>
<dbReference type="RefSeq" id="XP_022668762.1">
    <property type="nucleotide sequence ID" value="XM_022813027.1"/>
</dbReference>
<keyword evidence="4" id="KW-1185">Reference proteome</keyword>
<dbReference type="SMART" id="SM00246">
    <property type="entry name" value="WH2"/>
    <property type="match status" value="1"/>
</dbReference>
<evidence type="ECO:0000313" key="4">
    <source>
        <dbReference type="Proteomes" id="UP000594260"/>
    </source>
</evidence>
<feature type="compositionally biased region" description="Basic residues" evidence="1">
    <location>
        <begin position="434"/>
        <end position="445"/>
    </location>
</feature>
<protein>
    <recommendedName>
        <fullName evidence="2">WH2 domain-containing protein</fullName>
    </recommendedName>
</protein>
<dbReference type="RefSeq" id="XP_022668761.1">
    <property type="nucleotide sequence ID" value="XM_022813026.1"/>
</dbReference>
<dbReference type="Pfam" id="PF02205">
    <property type="entry name" value="WH2"/>
    <property type="match status" value="1"/>
</dbReference>
<feature type="compositionally biased region" description="Polar residues" evidence="1">
    <location>
        <begin position="250"/>
        <end position="263"/>
    </location>
</feature>
<feature type="compositionally biased region" description="Pro residues" evidence="1">
    <location>
        <begin position="229"/>
        <end position="240"/>
    </location>
</feature>
<dbReference type="Proteomes" id="UP000594260">
    <property type="component" value="Unplaced"/>
</dbReference>
<dbReference type="OMA" id="QWQHNAT"/>
<feature type="region of interest" description="Disordered" evidence="1">
    <location>
        <begin position="45"/>
        <end position="151"/>
    </location>
</feature>
<dbReference type="EnsemblMetazoa" id="XM_022813025">
    <property type="protein sequence ID" value="XP_022668760"/>
    <property type="gene ID" value="LOC111253525"/>
</dbReference>